<gene>
    <name evidence="1" type="ORF">N825_14690</name>
</gene>
<sequence>MCETVPPHRRVGQIPRSVLRPLWTLLEAERAGSTIGSVEVAAVIRRAGRDPEFAERAADAHPDFWDIVDDIRAVLILEDRVQDARDHLGAAAAAGFMPHWLLDHLAASVAGLSASDPKAADLFVMLIAKHRPVAHTALEMLDRLGDRPETRRHVTGLIDRLAEDVRTRAFAAVPANAAADPRALETAVRDLLALRLTAGRLTLAKAPFDALADDLRDLVTGRFLATAAERVVRFVPTDRTDLRHPEGARLRAALAVFGRGRKLCGALGVQVFHDEALVALLADTAHRLALLDVLSHGLPADERQAARAAREDTLAAFLLVAPASAFQMSDEPIARSDAA</sequence>
<proteinExistence type="predicted"/>
<keyword evidence="2" id="KW-1185">Reference proteome</keyword>
<evidence type="ECO:0000313" key="2">
    <source>
        <dbReference type="Proteomes" id="UP000019486"/>
    </source>
</evidence>
<protein>
    <submittedName>
        <fullName evidence="1">Uncharacterized protein</fullName>
    </submittedName>
</protein>
<evidence type="ECO:0000313" key="1">
    <source>
        <dbReference type="EMBL" id="EWY38217.1"/>
    </source>
</evidence>
<dbReference type="AlphaFoldDB" id="W9H0J0"/>
<name>W9H0J0_9PROT</name>
<dbReference type="EMBL" id="AVFL01000020">
    <property type="protein sequence ID" value="EWY38217.1"/>
    <property type="molecule type" value="Genomic_DNA"/>
</dbReference>
<dbReference type="Proteomes" id="UP000019486">
    <property type="component" value="Unassembled WGS sequence"/>
</dbReference>
<accession>W9H0J0</accession>
<organism evidence="1 2">
    <name type="scientific">Skermanella stibiiresistens SB22</name>
    <dbReference type="NCBI Taxonomy" id="1385369"/>
    <lineage>
        <taxon>Bacteria</taxon>
        <taxon>Pseudomonadati</taxon>
        <taxon>Pseudomonadota</taxon>
        <taxon>Alphaproteobacteria</taxon>
        <taxon>Rhodospirillales</taxon>
        <taxon>Azospirillaceae</taxon>
        <taxon>Skermanella</taxon>
    </lineage>
</organism>
<reference evidence="1 2" key="1">
    <citation type="submission" date="2013-08" db="EMBL/GenBank/DDBJ databases">
        <title>The genome sequence of Skermanella stibiiresistens.</title>
        <authorList>
            <person name="Zhu W."/>
            <person name="Wang G."/>
        </authorList>
    </citation>
    <scope>NUCLEOTIDE SEQUENCE [LARGE SCALE GENOMIC DNA]</scope>
    <source>
        <strain evidence="1 2">SB22</strain>
    </source>
</reference>
<comment type="caution">
    <text evidence="1">The sequence shown here is derived from an EMBL/GenBank/DDBJ whole genome shotgun (WGS) entry which is preliminary data.</text>
</comment>